<accession>A0AAV1CV94</accession>
<dbReference type="GO" id="GO:0009507">
    <property type="term" value="C:chloroplast"/>
    <property type="evidence" value="ECO:0007669"/>
    <property type="project" value="TreeGrafter"/>
</dbReference>
<dbReference type="Proteomes" id="UP001161247">
    <property type="component" value="Chromosome 3"/>
</dbReference>
<proteinExistence type="predicted"/>
<dbReference type="EMBL" id="OX459120">
    <property type="protein sequence ID" value="CAI9098649.1"/>
    <property type="molecule type" value="Genomic_DNA"/>
</dbReference>
<dbReference type="CDD" id="cd04301">
    <property type="entry name" value="NAT_SF"/>
    <property type="match status" value="1"/>
</dbReference>
<dbReference type="InterPro" id="IPR016181">
    <property type="entry name" value="Acyl_CoA_acyltransferase"/>
</dbReference>
<keyword evidence="3" id="KW-1185">Reference proteome</keyword>
<dbReference type="Pfam" id="PF00583">
    <property type="entry name" value="Acetyltransf_1"/>
    <property type="match status" value="1"/>
</dbReference>
<dbReference type="GO" id="GO:0016747">
    <property type="term" value="F:acyltransferase activity, transferring groups other than amino-acyl groups"/>
    <property type="evidence" value="ECO:0007669"/>
    <property type="project" value="InterPro"/>
</dbReference>
<feature type="domain" description="N-acetyltransferase" evidence="1">
    <location>
        <begin position="108"/>
        <end position="267"/>
    </location>
</feature>
<dbReference type="Gene3D" id="3.40.630.30">
    <property type="match status" value="1"/>
</dbReference>
<organism evidence="2 3">
    <name type="scientific">Oldenlandia corymbosa var. corymbosa</name>
    <dbReference type="NCBI Taxonomy" id="529605"/>
    <lineage>
        <taxon>Eukaryota</taxon>
        <taxon>Viridiplantae</taxon>
        <taxon>Streptophyta</taxon>
        <taxon>Embryophyta</taxon>
        <taxon>Tracheophyta</taxon>
        <taxon>Spermatophyta</taxon>
        <taxon>Magnoliopsida</taxon>
        <taxon>eudicotyledons</taxon>
        <taxon>Gunneridae</taxon>
        <taxon>Pentapetalae</taxon>
        <taxon>asterids</taxon>
        <taxon>lamiids</taxon>
        <taxon>Gentianales</taxon>
        <taxon>Rubiaceae</taxon>
        <taxon>Rubioideae</taxon>
        <taxon>Spermacoceae</taxon>
        <taxon>Hedyotis-Oldenlandia complex</taxon>
        <taxon>Oldenlandia</taxon>
    </lineage>
</organism>
<dbReference type="AlphaFoldDB" id="A0AAV1CV94"/>
<dbReference type="PROSITE" id="PS51186">
    <property type="entry name" value="GNAT"/>
    <property type="match status" value="1"/>
</dbReference>
<dbReference type="InterPro" id="IPR000182">
    <property type="entry name" value="GNAT_dom"/>
</dbReference>
<sequence>MAILAPPCHRPSYPATPAAAFISSTYRHCSTPPSIYSLTITSQLYNQQLPPATSTAQRARIDKSLLRLSVGISEAELWAAACLRVRCFYNFEDDSFGIQDHKKYLAEREFEALKERVAGVRVGFKKVSCIDATLPLSQVTSISDDLSNNCKFSDGEEERVVVGTLDINQCIRLPDEIAGMKPKGIGADFARAYLSNVCVAQELQRNGLGSDLISKAKLVAEEWGISDLYVHVAVDNEPAKNLYIKSGFTLENEEPAWQARFLDRPRRLLLWTGLPSTYDL</sequence>
<evidence type="ECO:0000259" key="1">
    <source>
        <dbReference type="PROSITE" id="PS51186"/>
    </source>
</evidence>
<name>A0AAV1CV94_OLDCO</name>
<dbReference type="PANTHER" id="PTHR47876">
    <property type="entry name" value="OS08G0260000 PROTEIN"/>
    <property type="match status" value="1"/>
</dbReference>
<evidence type="ECO:0000313" key="3">
    <source>
        <dbReference type="Proteomes" id="UP001161247"/>
    </source>
</evidence>
<dbReference type="SUPFAM" id="SSF55729">
    <property type="entry name" value="Acyl-CoA N-acyltransferases (Nat)"/>
    <property type="match status" value="1"/>
</dbReference>
<evidence type="ECO:0000313" key="2">
    <source>
        <dbReference type="EMBL" id="CAI9098649.1"/>
    </source>
</evidence>
<gene>
    <name evidence="2" type="ORF">OLC1_LOCUS8811</name>
</gene>
<dbReference type="PANTHER" id="PTHR47876:SF2">
    <property type="entry name" value="GCN5-RELATED N-ACETYLTRANSFERASE 7, CHLOROPLASTIC"/>
    <property type="match status" value="1"/>
</dbReference>
<reference evidence="2" key="1">
    <citation type="submission" date="2023-03" db="EMBL/GenBank/DDBJ databases">
        <authorList>
            <person name="Julca I."/>
        </authorList>
    </citation>
    <scope>NUCLEOTIDE SEQUENCE</scope>
</reference>
<protein>
    <submittedName>
        <fullName evidence="2">OLC1v1035331C1</fullName>
    </submittedName>
</protein>